<evidence type="ECO:0000256" key="1">
    <source>
        <dbReference type="SAM" id="MobiDB-lite"/>
    </source>
</evidence>
<keyword evidence="2" id="KW-0812">Transmembrane</keyword>
<proteinExistence type="predicted"/>
<feature type="compositionally biased region" description="Polar residues" evidence="1">
    <location>
        <begin position="168"/>
        <end position="177"/>
    </location>
</feature>
<evidence type="ECO:0000313" key="3">
    <source>
        <dbReference type="EMBL" id="KAJ3491467.1"/>
    </source>
</evidence>
<organism evidence="3 4">
    <name type="scientific">Meripilus lineatus</name>
    <dbReference type="NCBI Taxonomy" id="2056292"/>
    <lineage>
        <taxon>Eukaryota</taxon>
        <taxon>Fungi</taxon>
        <taxon>Dikarya</taxon>
        <taxon>Basidiomycota</taxon>
        <taxon>Agaricomycotina</taxon>
        <taxon>Agaricomycetes</taxon>
        <taxon>Polyporales</taxon>
        <taxon>Meripilaceae</taxon>
        <taxon>Meripilus</taxon>
    </lineage>
</organism>
<keyword evidence="4" id="KW-1185">Reference proteome</keyword>
<evidence type="ECO:0000313" key="4">
    <source>
        <dbReference type="Proteomes" id="UP001212997"/>
    </source>
</evidence>
<feature type="transmembrane region" description="Helical" evidence="2">
    <location>
        <begin position="6"/>
        <end position="31"/>
    </location>
</feature>
<accession>A0AAD5YNQ2</accession>
<sequence>MGAFDILGLVFGVLGLLGVIQLIWAIVHYQLPTTKFTKLKKILEDTEATVLGSIEQGLVRNPQEVRTQLDEIIRASAEALRVEVHSATTWSSQCCAMGWGLSRRIGSVTSQTKELRASVLANRMVVNHPSSSDTSEHHTVPRILATSESLANGEESKVTIGPSFEKPCSQTSSENGEISTTWHSPFIPIGTHAIFGPVDHTAAHPHILPINVENMACAPYVDYPHAGRDSVESFSTMATMVDSTHLTTPETEDDTPGKLHVSIDPPQPSPRLSEPSKPLALIISPTSAPKYESSRRSPYSDIAAGSHHLAATPPTPIQPNYEISPEVIHQVQLGLTALVTVIHALQTNLSKPENLLNNSRRRPSLSIPSTPTISMTGSCMHAANSSCSHHASLETKHFRIVAAQSVASAIPLLLPTTPMNPAVACT</sequence>
<dbReference type="AlphaFoldDB" id="A0AAD5YNQ2"/>
<dbReference type="Proteomes" id="UP001212997">
    <property type="component" value="Unassembled WGS sequence"/>
</dbReference>
<comment type="caution">
    <text evidence="3">The sequence shown here is derived from an EMBL/GenBank/DDBJ whole genome shotgun (WGS) entry which is preliminary data.</text>
</comment>
<evidence type="ECO:0000256" key="2">
    <source>
        <dbReference type="SAM" id="Phobius"/>
    </source>
</evidence>
<keyword evidence="2" id="KW-0472">Membrane</keyword>
<gene>
    <name evidence="3" type="ORF">NLI96_g728</name>
</gene>
<protein>
    <submittedName>
        <fullName evidence="3">Uncharacterized protein</fullName>
    </submittedName>
</protein>
<reference evidence="3" key="1">
    <citation type="submission" date="2022-07" db="EMBL/GenBank/DDBJ databases">
        <title>Genome Sequence of Physisporinus lineatus.</title>
        <authorList>
            <person name="Buettner E."/>
        </authorList>
    </citation>
    <scope>NUCLEOTIDE SEQUENCE</scope>
    <source>
        <strain evidence="3">VT162</strain>
    </source>
</reference>
<keyword evidence="2" id="KW-1133">Transmembrane helix</keyword>
<dbReference type="EMBL" id="JANAWD010000012">
    <property type="protein sequence ID" value="KAJ3491467.1"/>
    <property type="molecule type" value="Genomic_DNA"/>
</dbReference>
<feature type="region of interest" description="Disordered" evidence="1">
    <location>
        <begin position="245"/>
        <end position="278"/>
    </location>
</feature>
<feature type="region of interest" description="Disordered" evidence="1">
    <location>
        <begin position="146"/>
        <end position="177"/>
    </location>
</feature>
<name>A0AAD5YNQ2_9APHY</name>